<comment type="caution">
    <text evidence="2">The sequence shown here is derived from an EMBL/GenBank/DDBJ whole genome shotgun (WGS) entry which is preliminary data.</text>
</comment>
<keyword evidence="3" id="KW-1185">Reference proteome</keyword>
<keyword evidence="1" id="KW-1133">Transmembrane helix</keyword>
<feature type="transmembrane region" description="Helical" evidence="1">
    <location>
        <begin position="36"/>
        <end position="54"/>
    </location>
</feature>
<keyword evidence="1" id="KW-0472">Membrane</keyword>
<dbReference type="PATRIC" id="fig|359131.3.peg.5785"/>
<organism evidence="2 3">
    <name type="scientific">Streptomyces rubellomurinus (strain ATCC 31215)</name>
    <dbReference type="NCBI Taxonomy" id="359131"/>
    <lineage>
        <taxon>Bacteria</taxon>
        <taxon>Bacillati</taxon>
        <taxon>Actinomycetota</taxon>
        <taxon>Actinomycetes</taxon>
        <taxon>Kitasatosporales</taxon>
        <taxon>Streptomycetaceae</taxon>
        <taxon>Streptomyces</taxon>
    </lineage>
</organism>
<proteinExistence type="predicted"/>
<evidence type="ECO:0000313" key="2">
    <source>
        <dbReference type="EMBL" id="KJS59967.1"/>
    </source>
</evidence>
<gene>
    <name evidence="2" type="ORF">VM95_23855</name>
</gene>
<feature type="transmembrane region" description="Helical" evidence="1">
    <location>
        <begin position="91"/>
        <end position="108"/>
    </location>
</feature>
<evidence type="ECO:0000256" key="1">
    <source>
        <dbReference type="SAM" id="Phobius"/>
    </source>
</evidence>
<keyword evidence="1" id="KW-0812">Transmembrane</keyword>
<dbReference type="EMBL" id="JZKH01000054">
    <property type="protein sequence ID" value="KJS59967.1"/>
    <property type="molecule type" value="Genomic_DNA"/>
</dbReference>
<reference evidence="2 3" key="1">
    <citation type="submission" date="2015-02" db="EMBL/GenBank/DDBJ databases">
        <authorList>
            <person name="Ju K.-S."/>
            <person name="Doroghazi J.R."/>
            <person name="Metcalf W."/>
        </authorList>
    </citation>
    <scope>NUCLEOTIDE SEQUENCE [LARGE SCALE GENOMIC DNA]</scope>
    <source>
        <strain evidence="2 3">ATCC 31215</strain>
    </source>
</reference>
<protein>
    <submittedName>
        <fullName evidence="2">Uncharacterized protein</fullName>
    </submittedName>
</protein>
<name>A0A0F2TE29_STRR3</name>
<accession>A0A0F2TE29</accession>
<dbReference type="Proteomes" id="UP000033699">
    <property type="component" value="Unassembled WGS sequence"/>
</dbReference>
<dbReference type="AlphaFoldDB" id="A0A0F2TE29"/>
<sequence>MGAVAAVRIQGALLLGVSLASCVPAFLDGPNRLDPVAGIGTAALLFVSTFCALLKLRRPWYETRLARLTPPPATAEPVAPDRTFDLLSRTLTVPLLLVLAIGIGIGAATGVPAGMFLAGLAAAMLWQSRWLAAEEKRHGGRLLCPYAPFRVAPDDPHAAAYRESRFWIVREPSADLTPAS</sequence>
<evidence type="ECO:0000313" key="3">
    <source>
        <dbReference type="Proteomes" id="UP000033699"/>
    </source>
</evidence>